<dbReference type="GO" id="GO:0003735">
    <property type="term" value="F:structural constituent of ribosome"/>
    <property type="evidence" value="ECO:0007669"/>
    <property type="project" value="InterPro"/>
</dbReference>
<dbReference type="CDD" id="cd00473">
    <property type="entry name" value="bS6"/>
    <property type="match status" value="1"/>
</dbReference>
<evidence type="ECO:0000256" key="2">
    <source>
        <dbReference type="ARBA" id="ARBA00035104"/>
    </source>
</evidence>
<dbReference type="HAMAP" id="MF_00360">
    <property type="entry name" value="Ribosomal_bS6"/>
    <property type="match status" value="1"/>
</dbReference>
<dbReference type="OrthoDB" id="9812702at2"/>
<dbReference type="Gene3D" id="3.30.70.60">
    <property type="match status" value="1"/>
</dbReference>
<feature type="region of interest" description="Disordered" evidence="5">
    <location>
        <begin position="94"/>
        <end position="137"/>
    </location>
</feature>
<gene>
    <name evidence="4" type="primary">rpsF</name>
    <name evidence="6" type="ORF">BCF59_0021</name>
</gene>
<dbReference type="SUPFAM" id="SSF54995">
    <property type="entry name" value="Ribosomal protein S6"/>
    <property type="match status" value="1"/>
</dbReference>
<feature type="compositionally biased region" description="Basic residues" evidence="5">
    <location>
        <begin position="98"/>
        <end position="108"/>
    </location>
</feature>
<dbReference type="GO" id="GO:0006412">
    <property type="term" value="P:translation"/>
    <property type="evidence" value="ECO:0007669"/>
    <property type="project" value="UniProtKB-UniRule"/>
</dbReference>
<dbReference type="InterPro" id="IPR014717">
    <property type="entry name" value="Transl_elong_EF1B/ribsomal_bS6"/>
</dbReference>
<dbReference type="Proteomes" id="UP000295757">
    <property type="component" value="Unassembled WGS sequence"/>
</dbReference>
<keyword evidence="4" id="KW-0687">Ribonucleoprotein</keyword>
<dbReference type="InterPro" id="IPR035980">
    <property type="entry name" value="Ribosomal_bS6_sf"/>
</dbReference>
<dbReference type="Pfam" id="PF01250">
    <property type="entry name" value="Ribosomal_S6"/>
    <property type="match status" value="1"/>
</dbReference>
<evidence type="ECO:0000256" key="3">
    <source>
        <dbReference type="ARBA" id="ARBA00035294"/>
    </source>
</evidence>
<keyword evidence="7" id="KW-1185">Reference proteome</keyword>
<keyword evidence="4 6" id="KW-0689">Ribosomal protein</keyword>
<protein>
    <recommendedName>
        <fullName evidence="3 4">Small ribosomal subunit protein bS6</fullName>
    </recommendedName>
</protein>
<evidence type="ECO:0000256" key="5">
    <source>
        <dbReference type="SAM" id="MobiDB-lite"/>
    </source>
</evidence>
<accession>A0A4R7UCE6</accession>
<evidence type="ECO:0000256" key="1">
    <source>
        <dbReference type="ARBA" id="ARBA00009512"/>
    </source>
</evidence>
<comment type="function">
    <text evidence="2 4">Binds together with bS18 to 16S ribosomal RNA.</text>
</comment>
<dbReference type="GO" id="GO:0019843">
    <property type="term" value="F:rRNA binding"/>
    <property type="evidence" value="ECO:0007669"/>
    <property type="project" value="UniProtKB-UniRule"/>
</dbReference>
<evidence type="ECO:0000313" key="6">
    <source>
        <dbReference type="EMBL" id="TDV24077.1"/>
    </source>
</evidence>
<feature type="compositionally biased region" description="Basic and acidic residues" evidence="5">
    <location>
        <begin position="109"/>
        <end position="121"/>
    </location>
</feature>
<evidence type="ECO:0000313" key="7">
    <source>
        <dbReference type="Proteomes" id="UP000295757"/>
    </source>
</evidence>
<dbReference type="InterPro" id="IPR020814">
    <property type="entry name" value="Ribosomal_S6_plastid/chlpt"/>
</dbReference>
<comment type="caution">
    <text evidence="6">The sequence shown here is derived from an EMBL/GenBank/DDBJ whole genome shotgun (WGS) entry which is preliminary data.</text>
</comment>
<dbReference type="NCBIfam" id="TIGR00166">
    <property type="entry name" value="S6"/>
    <property type="match status" value="1"/>
</dbReference>
<dbReference type="InterPro" id="IPR000529">
    <property type="entry name" value="Ribosomal_bS6"/>
</dbReference>
<dbReference type="EMBL" id="SOCN01000001">
    <property type="protein sequence ID" value="TDV24077.1"/>
    <property type="molecule type" value="Genomic_DNA"/>
</dbReference>
<comment type="similarity">
    <text evidence="1 4">Belongs to the bacterial ribosomal protein bS6 family.</text>
</comment>
<evidence type="ECO:0000256" key="4">
    <source>
        <dbReference type="HAMAP-Rule" id="MF_00360"/>
    </source>
</evidence>
<keyword evidence="4" id="KW-0694">RNA-binding</keyword>
<keyword evidence="4" id="KW-0699">rRNA-binding</keyword>
<dbReference type="GO" id="GO:1990904">
    <property type="term" value="C:ribonucleoprotein complex"/>
    <property type="evidence" value="ECO:0007669"/>
    <property type="project" value="UniProtKB-KW"/>
</dbReference>
<dbReference type="RefSeq" id="WP_134109921.1">
    <property type="nucleotide sequence ID" value="NZ_SOCN01000001.1"/>
</dbReference>
<dbReference type="AlphaFoldDB" id="A0A4R7UCE6"/>
<name>A0A4R7UCE6_9BACT</name>
<reference evidence="6 7" key="1">
    <citation type="submission" date="2019-03" db="EMBL/GenBank/DDBJ databases">
        <title>Genomic Encyclopedia of Archaeal and Bacterial Type Strains, Phase II (KMG-II): from individual species to whole genera.</title>
        <authorList>
            <person name="Goeker M."/>
        </authorList>
    </citation>
    <scope>NUCLEOTIDE SEQUENCE [LARGE SCALE GENOMIC DNA]</scope>
    <source>
        <strain evidence="6 7">ATCC 35214</strain>
    </source>
</reference>
<organism evidence="6 7">
    <name type="scientific">Mycoplasmopsis mustelae</name>
    <dbReference type="NCBI Taxonomy" id="171289"/>
    <lineage>
        <taxon>Bacteria</taxon>
        <taxon>Bacillati</taxon>
        <taxon>Mycoplasmatota</taxon>
        <taxon>Mycoplasmoidales</taxon>
        <taxon>Metamycoplasmataceae</taxon>
        <taxon>Mycoplasmopsis</taxon>
    </lineage>
</organism>
<dbReference type="GO" id="GO:0005840">
    <property type="term" value="C:ribosome"/>
    <property type="evidence" value="ECO:0007669"/>
    <property type="project" value="UniProtKB-KW"/>
</dbReference>
<sequence>MNKYEIMMIVNPKVDVKVAFDLLSDVFGQGVKKAEKLDRHELAYEINKSKHAQYVLALVEANADSPKEFTRRVNITKEIWRTLVINLDSEKGLTPKKESKHLKPKRTFTKRETKPTDEADKFKKRPRVYKPAETEAK</sequence>
<proteinExistence type="inferred from homology"/>